<dbReference type="OrthoDB" id="137309at2157"/>
<feature type="transmembrane region" description="Helical" evidence="1">
    <location>
        <begin position="53"/>
        <end position="74"/>
    </location>
</feature>
<dbReference type="EMBL" id="AP011532">
    <property type="protein sequence ID" value="BAI62615.1"/>
    <property type="molecule type" value="Genomic_DNA"/>
</dbReference>
<dbReference type="KEGG" id="mpd:MCP_2543"/>
<organism evidence="2 3">
    <name type="scientific">Methanocella paludicola (strain DSM 17711 / JCM 13418 / NBRC 101707 / SANAE)</name>
    <dbReference type="NCBI Taxonomy" id="304371"/>
    <lineage>
        <taxon>Archaea</taxon>
        <taxon>Methanobacteriati</taxon>
        <taxon>Methanobacteriota</taxon>
        <taxon>Stenosarchaea group</taxon>
        <taxon>Methanomicrobia</taxon>
        <taxon>Methanocellales</taxon>
        <taxon>Methanocellaceae</taxon>
        <taxon>Methanocella</taxon>
    </lineage>
</organism>
<keyword evidence="1" id="KW-0472">Membrane</keyword>
<feature type="transmembrane region" description="Helical" evidence="1">
    <location>
        <begin position="424"/>
        <end position="442"/>
    </location>
</feature>
<evidence type="ECO:0008006" key="4">
    <source>
        <dbReference type="Google" id="ProtNLM"/>
    </source>
</evidence>
<dbReference type="Proteomes" id="UP000001882">
    <property type="component" value="Chromosome"/>
</dbReference>
<proteinExistence type="predicted"/>
<reference evidence="3" key="3">
    <citation type="journal article" date="2011" name="PLoS ONE">
        <title>Genome sequence of a mesophilic hydrogenotrophic methanogen Methanocella paludicola, the first cultivated representative of the order Methanocellales.</title>
        <authorList>
            <person name="Sakai S."/>
            <person name="Takaki Y."/>
            <person name="Shimamura S."/>
            <person name="Sekine M."/>
            <person name="Tajima T."/>
            <person name="Kosugi H."/>
            <person name="Ichikawa N."/>
            <person name="Tasumi E."/>
            <person name="Hiraki A.T."/>
            <person name="Shimizu A."/>
            <person name="Kato Y."/>
            <person name="Nishiko R."/>
            <person name="Mori K."/>
            <person name="Fujita N."/>
            <person name="Imachi H."/>
            <person name="Takai K."/>
        </authorList>
    </citation>
    <scope>NUCLEOTIDE SEQUENCE [LARGE SCALE GENOMIC DNA]</scope>
    <source>
        <strain evidence="3">DSM 17711 / JCM 13418 / NBRC 101707 / SANAE</strain>
    </source>
</reference>
<feature type="transmembrane region" description="Helical" evidence="1">
    <location>
        <begin position="393"/>
        <end position="412"/>
    </location>
</feature>
<dbReference type="eggNOG" id="arCOG03185">
    <property type="taxonomic scope" value="Archaea"/>
</dbReference>
<feature type="transmembrane region" description="Helical" evidence="1">
    <location>
        <begin position="359"/>
        <end position="381"/>
    </location>
</feature>
<protein>
    <recommendedName>
        <fullName evidence="4">Glycosyltransferase RgtA/B/C/D-like domain-containing protein</fullName>
    </recommendedName>
</protein>
<dbReference type="GeneID" id="8682293"/>
<feature type="transmembrane region" description="Helical" evidence="1">
    <location>
        <begin position="170"/>
        <end position="187"/>
    </location>
</feature>
<feature type="transmembrane region" description="Helical" evidence="1">
    <location>
        <begin position="454"/>
        <end position="478"/>
    </location>
</feature>
<evidence type="ECO:0000256" key="1">
    <source>
        <dbReference type="SAM" id="Phobius"/>
    </source>
</evidence>
<accession>D1Z1P3</accession>
<gene>
    <name evidence="2" type="ordered locus">MCP_2543</name>
</gene>
<name>D1Z1P3_METPS</name>
<keyword evidence="3" id="KW-1185">Reference proteome</keyword>
<reference evidence="2 3" key="1">
    <citation type="journal article" date="2007" name="Appl. Environ. Microbiol.">
        <title>Isolation of key methanogens for global methane emission from rice paddy fields: a novel isolate affiliated with the clone cluster rice cluster I.</title>
        <authorList>
            <person name="Sakai S."/>
            <person name="Imachi H."/>
            <person name="Sekiguchi Y."/>
            <person name="Ohashi A."/>
            <person name="Harada H."/>
            <person name="Kamagata Y."/>
        </authorList>
    </citation>
    <scope>NUCLEOTIDE SEQUENCE [LARGE SCALE GENOMIC DNA]</scope>
    <source>
        <strain evidence="3">DSM 17711 / JCM 13418 / NBRC 101707 / SANAE</strain>
    </source>
</reference>
<dbReference type="RefSeq" id="WP_012901289.1">
    <property type="nucleotide sequence ID" value="NC_013665.1"/>
</dbReference>
<keyword evidence="1" id="KW-1133">Transmembrane helix</keyword>
<feature type="transmembrane region" description="Helical" evidence="1">
    <location>
        <begin position="86"/>
        <end position="108"/>
    </location>
</feature>
<dbReference type="InParanoid" id="D1Z1P3"/>
<feature type="transmembrane region" description="Helical" evidence="1">
    <location>
        <begin position="242"/>
        <end position="274"/>
    </location>
</feature>
<feature type="transmembrane region" description="Helical" evidence="1">
    <location>
        <begin position="304"/>
        <end position="322"/>
    </location>
</feature>
<reference evidence="2 3" key="2">
    <citation type="journal article" date="2008" name="Int. J. Syst. Evol. Microbiol.">
        <title>Methanocella paludicola gen. nov., sp. nov., a methane-producing archaeon, the first isolate of the lineage 'Rice Cluster I', and proposal of the new archaeal order Methanocellales ord. nov.</title>
        <authorList>
            <person name="Sakai S."/>
            <person name="Imachi H."/>
            <person name="Hanada S."/>
            <person name="Ohashi A."/>
            <person name="Harada H."/>
            <person name="Kamagata Y."/>
        </authorList>
    </citation>
    <scope>NUCLEOTIDE SEQUENCE [LARGE SCALE GENOMIC DNA]</scope>
    <source>
        <strain evidence="3">DSM 17711 / JCM 13418 / NBRC 101707 / SANAE</strain>
    </source>
</reference>
<evidence type="ECO:0000313" key="2">
    <source>
        <dbReference type="EMBL" id="BAI62615.1"/>
    </source>
</evidence>
<keyword evidence="1" id="KW-0812">Transmembrane</keyword>
<feature type="transmembrane region" description="Helical" evidence="1">
    <location>
        <begin position="216"/>
        <end position="236"/>
    </location>
</feature>
<sequence>MIPDNILRNNSSGLTIKILASICLILLAVSAIAAWNTPSKGYEPSIYSSTPQIFWISIIISIASGVAIIFSQIFNRGYKRNNRWAIGFLLMLLCFILCLSVFIIRGYYMLDGNGDTSTHIGYINQILRDGHAPNGLFQSDLIYPVIHFYTAELSLMTGQGIMPLQNLIPLYLALLFIGFMYLFIHGFLNNKGMSILALMSSFLIIADYYNPFYLGFIPYILANYFFPLAIFVFFLWKRDLSWGILSLLLLLVSVPFHPVLVIGLIATLALVWSFEKVLIGLNRFKPLGIKNIDMLKKVHMQPQIVLSLNLWFLLWISSFQVWDHTLANVMKLLEFGGPTQMTGVLTAASKAPVQDLAVYISKIELSIIAYVAIALIALPLIIRHMLKEKKIGYLLLLYAPFTAFCALILVFYSLNLGFSPTRLIFFIFIICTVFVGFLLYKVISAIGTLKGRVIPLLCLGLLLAFMVGLYGNGILTLYPSPYTMQPNMGTTRQDVQTMGWLLSDRPLNVSITSIQTPPYRYADMLISVDDTSQLLPRVYPSTYKENNVNLSLPYHFGYLNGTSLASAFNFDTYVLLTNKDKSIYIDVLPDMAQYRYTLQDFSNLENDAGLFKLYSSGEDDVWLTNHKSTPYLGNNG</sequence>
<dbReference type="AlphaFoldDB" id="D1Z1P3"/>
<feature type="transmembrane region" description="Helical" evidence="1">
    <location>
        <begin position="12"/>
        <end position="33"/>
    </location>
</feature>
<evidence type="ECO:0000313" key="3">
    <source>
        <dbReference type="Proteomes" id="UP000001882"/>
    </source>
</evidence>